<dbReference type="SUPFAM" id="SSF52540">
    <property type="entry name" value="P-loop containing nucleoside triphosphate hydrolases"/>
    <property type="match status" value="1"/>
</dbReference>
<dbReference type="PANTHER" id="PTHR14241">
    <property type="entry name" value="INTERFERON-INDUCED PROTEIN 44"/>
    <property type="match status" value="1"/>
</dbReference>
<evidence type="ECO:0000313" key="1">
    <source>
        <dbReference type="Ensembl" id="ENSPKIP00000011338.1"/>
    </source>
</evidence>
<organism evidence="1 2">
    <name type="scientific">Paramormyrops kingsleyae</name>
    <dbReference type="NCBI Taxonomy" id="1676925"/>
    <lineage>
        <taxon>Eukaryota</taxon>
        <taxon>Metazoa</taxon>
        <taxon>Chordata</taxon>
        <taxon>Craniata</taxon>
        <taxon>Vertebrata</taxon>
        <taxon>Euteleostomi</taxon>
        <taxon>Actinopterygii</taxon>
        <taxon>Neopterygii</taxon>
        <taxon>Teleostei</taxon>
        <taxon>Osteoglossocephala</taxon>
        <taxon>Osteoglossomorpha</taxon>
        <taxon>Osteoglossiformes</taxon>
        <taxon>Mormyridae</taxon>
        <taxon>Paramormyrops</taxon>
    </lineage>
</organism>
<dbReference type="STRING" id="1676925.ENSPKIP00000011338"/>
<dbReference type="GeneTree" id="ENSGT00940000163581"/>
<dbReference type="GO" id="GO:0006955">
    <property type="term" value="P:immune response"/>
    <property type="evidence" value="ECO:0007669"/>
    <property type="project" value="TreeGrafter"/>
</dbReference>
<reference evidence="1" key="2">
    <citation type="submission" date="2025-09" db="UniProtKB">
        <authorList>
            <consortium name="Ensembl"/>
        </authorList>
    </citation>
    <scope>IDENTIFICATION</scope>
</reference>
<dbReference type="PANTHER" id="PTHR14241:SF32">
    <property type="entry name" value="VWFA DOMAIN-CONTAINING PROTEIN-RELATED"/>
    <property type="match status" value="1"/>
</dbReference>
<accession>A0A3B3QYX1</accession>
<evidence type="ECO:0008006" key="3">
    <source>
        <dbReference type="Google" id="ProtNLM"/>
    </source>
</evidence>
<proteinExistence type="predicted"/>
<name>A0A3B3QYX1_9TELE</name>
<dbReference type="AlphaFoldDB" id="A0A3B3QYX1"/>
<protein>
    <recommendedName>
        <fullName evidence="3">G domain-containing protein</fullName>
    </recommendedName>
</protein>
<evidence type="ECO:0000313" key="2">
    <source>
        <dbReference type="Proteomes" id="UP000261540"/>
    </source>
</evidence>
<dbReference type="InterPro" id="IPR027417">
    <property type="entry name" value="P-loop_NTPase"/>
</dbReference>
<dbReference type="Ensembl" id="ENSPKIT00000023279.1">
    <property type="protein sequence ID" value="ENSPKIP00000011338.1"/>
    <property type="gene ID" value="ENSPKIG00000018477.1"/>
</dbReference>
<dbReference type="Proteomes" id="UP000261540">
    <property type="component" value="Unplaced"/>
</dbReference>
<dbReference type="Gene3D" id="3.40.50.300">
    <property type="entry name" value="P-loop containing nucleotide triphosphate hydrolases"/>
    <property type="match status" value="1"/>
</dbReference>
<keyword evidence="2" id="KW-1185">Reference proteome</keyword>
<sequence>MFGSWWWKKEKGESTPKTVEKKPETKNNLKQSVQNYAPTNKSVPQARILLVGAIGAGKSSFFNSINSVFRGNITAQARAGMNSSCHRVNIEDIESILKGHIKDQYIVRTVYLTSISNPQNTCSMNTCRSDPGNGLQNVLNAMGLLKKFCLLMTTYSIQHKCDSETFLLMFLEVPLLVLLTQVDKACPHVEKDLKNVYRSCYIRDLIFNVSDRLGIPVSQVLPVKNYSHEIELNDNCDILLLTAMKQMLNFK</sequence>
<reference evidence="1" key="1">
    <citation type="submission" date="2025-08" db="UniProtKB">
        <authorList>
            <consortium name="Ensembl"/>
        </authorList>
    </citation>
    <scope>IDENTIFICATION</scope>
</reference>